<gene>
    <name evidence="1" type="ORF">NRE15_04610</name>
</gene>
<organism evidence="1 2">
    <name type="scientific">Fundicoccus culcitae</name>
    <dbReference type="NCBI Taxonomy" id="2969821"/>
    <lineage>
        <taxon>Bacteria</taxon>
        <taxon>Bacillati</taxon>
        <taxon>Bacillota</taxon>
        <taxon>Bacilli</taxon>
        <taxon>Lactobacillales</taxon>
        <taxon>Aerococcaceae</taxon>
        <taxon>Fundicoccus</taxon>
    </lineage>
</organism>
<name>A0ABY5P860_9LACT</name>
<dbReference type="EMBL" id="CP102453">
    <property type="protein sequence ID" value="UUX34932.1"/>
    <property type="molecule type" value="Genomic_DNA"/>
</dbReference>
<sequence>MNKRKLKYLVAMSIFLTGCFPTQQRGVIEIESEDVNSLNDASSNLNEYPNHISEKVSEKLSIDADIVVSKGNLLEKIPVTMFDFDFDKAATIILGKDHPIEITNDEWWEKSYINADNDSASISFRGINYSSSYMLDKPYSRVVEFDNPNFYIEYPEQELSDLSLDSAKEEVENLMDGIGIEYLENPQVATLTAEQLISLNDNLISVKENQTLTEFNSEDQAYVLSYRLTFNDLLLTNIGYSLGDSGFSLPGSRMNFLINSNGIILINGGGLYTELGEPIQSNLTPISVDQLISIIKAETDNLLNVENITINYIELAYFPMFESVDLEITNSDSIKMTLKPYWIVRYTQDLQEKDGAISDTGEELLFVDDNLYLIYSAKDGRKLQYY</sequence>
<evidence type="ECO:0000313" key="2">
    <source>
        <dbReference type="Proteomes" id="UP001315967"/>
    </source>
</evidence>
<protein>
    <submittedName>
        <fullName evidence="1">Uncharacterized protein</fullName>
    </submittedName>
</protein>
<proteinExistence type="predicted"/>
<dbReference type="PROSITE" id="PS51257">
    <property type="entry name" value="PROKAR_LIPOPROTEIN"/>
    <property type="match status" value="1"/>
</dbReference>
<dbReference type="RefSeq" id="WP_313794425.1">
    <property type="nucleotide sequence ID" value="NZ_CP102453.1"/>
</dbReference>
<reference evidence="1 2" key="1">
    <citation type="submission" date="2022-08" db="EMBL/GenBank/DDBJ databases">
        <title>Aerococcaceae sp. nov isolated from spoiled eye mask.</title>
        <authorList>
            <person name="Zhou G."/>
            <person name="Xie X.-B."/>
            <person name="Shi Q.-S."/>
            <person name="Wang Y.-S."/>
            <person name="Wen X."/>
            <person name="Peng H."/>
            <person name="Yang X.-J."/>
            <person name="Tao H.-B."/>
            <person name="Huang X.-M."/>
        </authorList>
    </citation>
    <scope>NUCLEOTIDE SEQUENCE [LARGE SCALE GENOMIC DNA]</scope>
    <source>
        <strain evidence="2">DM20194951</strain>
    </source>
</reference>
<dbReference type="Proteomes" id="UP001315967">
    <property type="component" value="Chromosome"/>
</dbReference>
<accession>A0ABY5P860</accession>
<keyword evidence="2" id="KW-1185">Reference proteome</keyword>
<evidence type="ECO:0000313" key="1">
    <source>
        <dbReference type="EMBL" id="UUX34932.1"/>
    </source>
</evidence>